<protein>
    <recommendedName>
        <fullName evidence="10">Permease</fullName>
    </recommendedName>
</protein>
<dbReference type="GO" id="GO:0005886">
    <property type="term" value="C:plasma membrane"/>
    <property type="evidence" value="ECO:0007669"/>
    <property type="project" value="UniProtKB-SubCell"/>
</dbReference>
<keyword evidence="6 7" id="KW-0472">Membrane</keyword>
<comment type="subcellular location">
    <subcellularLocation>
        <location evidence="1">Cell membrane</location>
        <topology evidence="1">Multi-pass membrane protein</topology>
    </subcellularLocation>
</comment>
<dbReference type="EMBL" id="LWMH01000002">
    <property type="protein sequence ID" value="KZS43465.1"/>
    <property type="molecule type" value="Genomic_DNA"/>
</dbReference>
<reference evidence="8" key="1">
    <citation type="journal article" date="2016" name="Genome Announc.">
        <title>Draft genomes of two strains of Paenibacillus glucanolyticus with capability to degrade lignocellulose.</title>
        <authorList>
            <person name="Mathews S.L."/>
            <person name="Pawlak J."/>
            <person name="Grunden A.M."/>
        </authorList>
    </citation>
    <scope>NUCLEOTIDE SEQUENCE [LARGE SCALE GENOMIC DNA]</scope>
    <source>
        <strain evidence="8">SLM1</strain>
    </source>
</reference>
<feature type="transmembrane region" description="Helical" evidence="7">
    <location>
        <begin position="88"/>
        <end position="110"/>
    </location>
</feature>
<dbReference type="PANTHER" id="PTHR34184:SF4">
    <property type="entry name" value="UPF0718 PROTEIN YCGR"/>
    <property type="match status" value="1"/>
</dbReference>
<evidence type="ECO:0000313" key="9">
    <source>
        <dbReference type="Proteomes" id="UP000076796"/>
    </source>
</evidence>
<evidence type="ECO:0000256" key="3">
    <source>
        <dbReference type="ARBA" id="ARBA00022475"/>
    </source>
</evidence>
<keyword evidence="5 7" id="KW-1133">Transmembrane helix</keyword>
<dbReference type="InterPro" id="IPR005524">
    <property type="entry name" value="DUF318"/>
</dbReference>
<organism evidence="8 9">
    <name type="scientific">Paenibacillus glucanolyticus</name>
    <dbReference type="NCBI Taxonomy" id="59843"/>
    <lineage>
        <taxon>Bacteria</taxon>
        <taxon>Bacillati</taxon>
        <taxon>Bacillota</taxon>
        <taxon>Bacilli</taxon>
        <taxon>Bacillales</taxon>
        <taxon>Paenibacillaceae</taxon>
        <taxon>Paenibacillus</taxon>
    </lineage>
</organism>
<evidence type="ECO:0000256" key="6">
    <source>
        <dbReference type="ARBA" id="ARBA00023136"/>
    </source>
</evidence>
<evidence type="ECO:0000256" key="1">
    <source>
        <dbReference type="ARBA" id="ARBA00004651"/>
    </source>
</evidence>
<feature type="transmembrane region" description="Helical" evidence="7">
    <location>
        <begin position="152"/>
        <end position="174"/>
    </location>
</feature>
<keyword evidence="9" id="KW-1185">Reference proteome</keyword>
<feature type="transmembrane region" description="Helical" evidence="7">
    <location>
        <begin position="273"/>
        <end position="293"/>
    </location>
</feature>
<dbReference type="GeneID" id="97555045"/>
<accession>A0A163DW77</accession>
<sequence>MKHPVVFKMLPFILPLVFVIPVLTIWLQNGSGSRLVEILDMQQVKTIFTGIFLEALPFVLLGVLLSSLLQMFVKEQWVRRLIPKNPLIGVLFASMLGIVLPICECGMIPVVRRLMLKGMPAYIAVTFILSGPILNPVVFAATIMAFRSHPEVVIGRMGLALAVAVTIGLIVYVFSKHNPLKRSFQEFTEQGSVNGGRKMHEHPKTWRSMFVHAGDELIEMTKYLVLGAFLTACIQSFIPRDELLALGNGPAASYLFMMGFAFILSLCSTSDAFVASAFTHSFSVGPLVSFLVLGPMLDFKSLLMLSATFKTKFVIGLSLLVITLVFIGSIAVDALFRG</sequence>
<dbReference type="AlphaFoldDB" id="A0A163DW77"/>
<dbReference type="OrthoDB" id="9810876at2"/>
<evidence type="ECO:0008006" key="10">
    <source>
        <dbReference type="Google" id="ProtNLM"/>
    </source>
</evidence>
<dbReference type="RefSeq" id="WP_063479898.1">
    <property type="nucleotide sequence ID" value="NZ_CP147845.1"/>
</dbReference>
<dbReference type="STRING" id="59843.A3958_24140"/>
<evidence type="ECO:0000313" key="8">
    <source>
        <dbReference type="EMBL" id="KZS43465.1"/>
    </source>
</evidence>
<evidence type="ECO:0000256" key="2">
    <source>
        <dbReference type="ARBA" id="ARBA00006386"/>
    </source>
</evidence>
<name>A0A163DW77_9BACL</name>
<comment type="similarity">
    <text evidence="2">Belongs to the UPF0718 family.</text>
</comment>
<dbReference type="InterPro" id="IPR052923">
    <property type="entry name" value="UPF0718"/>
</dbReference>
<feature type="transmembrane region" description="Helical" evidence="7">
    <location>
        <begin position="47"/>
        <end position="68"/>
    </location>
</feature>
<feature type="transmembrane region" description="Helical" evidence="7">
    <location>
        <begin position="6"/>
        <end position="27"/>
    </location>
</feature>
<keyword evidence="3" id="KW-1003">Cell membrane</keyword>
<keyword evidence="4 7" id="KW-0812">Transmembrane</keyword>
<dbReference type="PANTHER" id="PTHR34184">
    <property type="entry name" value="UPF0718 PROTEIN YCGR"/>
    <property type="match status" value="1"/>
</dbReference>
<gene>
    <name evidence="8" type="ORF">AWU65_25520</name>
</gene>
<evidence type="ECO:0000256" key="4">
    <source>
        <dbReference type="ARBA" id="ARBA00022692"/>
    </source>
</evidence>
<dbReference type="Proteomes" id="UP000076796">
    <property type="component" value="Unassembled WGS sequence"/>
</dbReference>
<evidence type="ECO:0000256" key="7">
    <source>
        <dbReference type="SAM" id="Phobius"/>
    </source>
</evidence>
<dbReference type="Pfam" id="PF03773">
    <property type="entry name" value="ArsP_1"/>
    <property type="match status" value="1"/>
</dbReference>
<feature type="transmembrane region" description="Helical" evidence="7">
    <location>
        <begin position="122"/>
        <end position="146"/>
    </location>
</feature>
<comment type="caution">
    <text evidence="8">The sequence shown here is derived from an EMBL/GenBank/DDBJ whole genome shotgun (WGS) entry which is preliminary data.</text>
</comment>
<feature type="transmembrane region" description="Helical" evidence="7">
    <location>
        <begin position="244"/>
        <end position="266"/>
    </location>
</feature>
<feature type="transmembrane region" description="Helical" evidence="7">
    <location>
        <begin position="313"/>
        <end position="336"/>
    </location>
</feature>
<evidence type="ECO:0000256" key="5">
    <source>
        <dbReference type="ARBA" id="ARBA00022989"/>
    </source>
</evidence>
<proteinExistence type="inferred from homology"/>